<evidence type="ECO:0000313" key="2">
    <source>
        <dbReference type="Proteomes" id="UP001152795"/>
    </source>
</evidence>
<dbReference type="Pfam" id="PF13649">
    <property type="entry name" value="Methyltransf_25"/>
    <property type="match status" value="1"/>
</dbReference>
<dbReference type="GO" id="GO:0008168">
    <property type="term" value="F:methyltransferase activity"/>
    <property type="evidence" value="ECO:0007669"/>
    <property type="project" value="UniProtKB-KW"/>
</dbReference>
<dbReference type="InterPro" id="IPR029063">
    <property type="entry name" value="SAM-dependent_MTases_sf"/>
</dbReference>
<dbReference type="InterPro" id="IPR041698">
    <property type="entry name" value="Methyltransf_25"/>
</dbReference>
<dbReference type="GO" id="GO:0032259">
    <property type="term" value="P:methylation"/>
    <property type="evidence" value="ECO:0007669"/>
    <property type="project" value="UniProtKB-KW"/>
</dbReference>
<dbReference type="EMBL" id="CACRXK020008578">
    <property type="protein sequence ID" value="CAB4015096.1"/>
    <property type="molecule type" value="Genomic_DNA"/>
</dbReference>
<dbReference type="Proteomes" id="UP001152795">
    <property type="component" value="Unassembled WGS sequence"/>
</dbReference>
<reference evidence="1" key="1">
    <citation type="submission" date="2020-04" db="EMBL/GenBank/DDBJ databases">
        <authorList>
            <person name="Alioto T."/>
            <person name="Alioto T."/>
            <person name="Gomez Garrido J."/>
        </authorList>
    </citation>
    <scope>NUCLEOTIDE SEQUENCE</scope>
    <source>
        <strain evidence="1">A484AB</strain>
    </source>
</reference>
<evidence type="ECO:0000313" key="1">
    <source>
        <dbReference type="EMBL" id="CAB4015096.1"/>
    </source>
</evidence>
<dbReference type="PANTHER" id="PTHR43591">
    <property type="entry name" value="METHYLTRANSFERASE"/>
    <property type="match status" value="1"/>
</dbReference>
<keyword evidence="1" id="KW-0489">Methyltransferase</keyword>
<proteinExistence type="predicted"/>
<dbReference type="OrthoDB" id="506498at2759"/>
<keyword evidence="2" id="KW-1185">Reference proteome</keyword>
<dbReference type="CDD" id="cd02440">
    <property type="entry name" value="AdoMet_MTases"/>
    <property type="match status" value="1"/>
</dbReference>
<accession>A0A7D9ES78</accession>
<dbReference type="AlphaFoldDB" id="A0A7D9ES78"/>
<dbReference type="SUPFAM" id="SSF53335">
    <property type="entry name" value="S-adenosyl-L-methionine-dependent methyltransferases"/>
    <property type="match status" value="1"/>
</dbReference>
<comment type="caution">
    <text evidence="1">The sequence shown here is derived from an EMBL/GenBank/DDBJ whole genome shotgun (WGS) entry which is preliminary data.</text>
</comment>
<name>A0A7D9ES78_PARCT</name>
<keyword evidence="1" id="KW-0808">Transferase</keyword>
<protein>
    <submittedName>
        <fullName evidence="1">Methyltransferase domain-containing</fullName>
    </submittedName>
</protein>
<gene>
    <name evidence="1" type="ORF">PACLA_8A050653</name>
</gene>
<organism evidence="1 2">
    <name type="scientific">Paramuricea clavata</name>
    <name type="common">Red gorgonian</name>
    <name type="synonym">Violescent sea-whip</name>
    <dbReference type="NCBI Taxonomy" id="317549"/>
    <lineage>
        <taxon>Eukaryota</taxon>
        <taxon>Metazoa</taxon>
        <taxon>Cnidaria</taxon>
        <taxon>Anthozoa</taxon>
        <taxon>Octocorallia</taxon>
        <taxon>Malacalcyonacea</taxon>
        <taxon>Plexauridae</taxon>
        <taxon>Paramuricea</taxon>
    </lineage>
</organism>
<sequence>MFPLLYTVVVSLCGTAIFVSIFAARQRKHKREAFKKQEKNEFASNGTKWNDSQQEYYVEKFYETGLTGTHEYHGGYLNFGYWKDANDNYVTASEQLLSQVADPVQLNENSRLLDVANGMGAQDIFYFNKYKPKHIDMIDVTLSHHLICKKRVEDESLTERLTAHYGSATDLPFSDNSFTHVFSIEGGVHYRTRRDFLKEAYRVLEPNGWLSLADYANPRLPKNWIESKLSDLCAYLWNMPKENICSCEELKKYMEEAGLVDVVVKDVGEFCIPGYCDESLRPEMLAELRKVRGWFATYVSGRIIDELIRYVYNHDMLTEVIAYGRKPHNNNIS</sequence>
<dbReference type="Gene3D" id="3.40.50.150">
    <property type="entry name" value="Vaccinia Virus protein VP39"/>
    <property type="match status" value="1"/>
</dbReference>